<dbReference type="EMBL" id="CACVBM020001928">
    <property type="protein sequence ID" value="CAA7062206.1"/>
    <property type="molecule type" value="Genomic_DNA"/>
</dbReference>
<feature type="region of interest" description="Disordered" evidence="1">
    <location>
        <begin position="71"/>
        <end position="93"/>
    </location>
</feature>
<gene>
    <name evidence="2" type="ORF">MERR_LOCUS49442</name>
</gene>
<sequence>MLDEPATLQDALHRSQKYVVEESKAHHSKIHGMTKSCHRQENKRKPSPDEQDATKKTTTIRVQMVLPWTNDHTTEECRHQHDTRVQQYSAKPR</sequence>
<protein>
    <submittedName>
        <fullName evidence="2">Uncharacterized protein</fullName>
    </submittedName>
</protein>
<accession>A0A6D2LCX2</accession>
<name>A0A6D2LCX2_9BRAS</name>
<feature type="compositionally biased region" description="Basic and acidic residues" evidence="1">
    <location>
        <begin position="72"/>
        <end position="84"/>
    </location>
</feature>
<evidence type="ECO:0000313" key="2">
    <source>
        <dbReference type="EMBL" id="CAA7062206.1"/>
    </source>
</evidence>
<proteinExistence type="predicted"/>
<organism evidence="2 3">
    <name type="scientific">Microthlaspi erraticum</name>
    <dbReference type="NCBI Taxonomy" id="1685480"/>
    <lineage>
        <taxon>Eukaryota</taxon>
        <taxon>Viridiplantae</taxon>
        <taxon>Streptophyta</taxon>
        <taxon>Embryophyta</taxon>
        <taxon>Tracheophyta</taxon>
        <taxon>Spermatophyta</taxon>
        <taxon>Magnoliopsida</taxon>
        <taxon>eudicotyledons</taxon>
        <taxon>Gunneridae</taxon>
        <taxon>Pentapetalae</taxon>
        <taxon>rosids</taxon>
        <taxon>malvids</taxon>
        <taxon>Brassicales</taxon>
        <taxon>Brassicaceae</taxon>
        <taxon>Coluteocarpeae</taxon>
        <taxon>Microthlaspi</taxon>
    </lineage>
</organism>
<dbReference type="Proteomes" id="UP000467841">
    <property type="component" value="Unassembled WGS sequence"/>
</dbReference>
<evidence type="ECO:0000313" key="3">
    <source>
        <dbReference type="Proteomes" id="UP000467841"/>
    </source>
</evidence>
<comment type="caution">
    <text evidence="2">The sequence shown here is derived from an EMBL/GenBank/DDBJ whole genome shotgun (WGS) entry which is preliminary data.</text>
</comment>
<reference evidence="2" key="1">
    <citation type="submission" date="2020-01" db="EMBL/GenBank/DDBJ databases">
        <authorList>
            <person name="Mishra B."/>
        </authorList>
    </citation>
    <scope>NUCLEOTIDE SEQUENCE [LARGE SCALE GENOMIC DNA]</scope>
</reference>
<feature type="region of interest" description="Disordered" evidence="1">
    <location>
        <begin position="21"/>
        <end position="57"/>
    </location>
</feature>
<keyword evidence="3" id="KW-1185">Reference proteome</keyword>
<evidence type="ECO:0000256" key="1">
    <source>
        <dbReference type="SAM" id="MobiDB-lite"/>
    </source>
</evidence>
<dbReference type="AlphaFoldDB" id="A0A6D2LCX2"/>
<feature type="compositionally biased region" description="Basic and acidic residues" evidence="1">
    <location>
        <begin position="38"/>
        <end position="55"/>
    </location>
</feature>